<dbReference type="GO" id="GO:0042301">
    <property type="term" value="F:phosphate ion binding"/>
    <property type="evidence" value="ECO:0007669"/>
    <property type="project" value="InterPro"/>
</dbReference>
<feature type="signal peptide" evidence="7">
    <location>
        <begin position="1"/>
        <end position="28"/>
    </location>
</feature>
<evidence type="ECO:0000256" key="7">
    <source>
        <dbReference type="SAM" id="SignalP"/>
    </source>
</evidence>
<dbReference type="GO" id="GO:0035435">
    <property type="term" value="P:phosphate ion transmembrane transport"/>
    <property type="evidence" value="ECO:0007669"/>
    <property type="project" value="InterPro"/>
</dbReference>
<evidence type="ECO:0000259" key="8">
    <source>
        <dbReference type="Pfam" id="PF12849"/>
    </source>
</evidence>
<dbReference type="EMBL" id="AP021876">
    <property type="protein sequence ID" value="BBO82171.1"/>
    <property type="molecule type" value="Genomic_DNA"/>
</dbReference>
<keyword evidence="4 6" id="KW-0813">Transport</keyword>
<evidence type="ECO:0000256" key="6">
    <source>
        <dbReference type="PIRNR" id="PIRNR002756"/>
    </source>
</evidence>
<dbReference type="PANTHER" id="PTHR42996:SF1">
    <property type="entry name" value="PHOSPHATE-BINDING PROTEIN PSTS"/>
    <property type="match status" value="1"/>
</dbReference>
<keyword evidence="7" id="KW-0732">Signal</keyword>
<accession>A0A5K7ZMC0</accession>
<dbReference type="CDD" id="cd13565">
    <property type="entry name" value="PBP2_PstS"/>
    <property type="match status" value="1"/>
</dbReference>
<evidence type="ECO:0000256" key="2">
    <source>
        <dbReference type="ARBA" id="ARBA00008725"/>
    </source>
</evidence>
<dbReference type="NCBIfam" id="TIGR00975">
    <property type="entry name" value="3a0107s03"/>
    <property type="match status" value="1"/>
</dbReference>
<dbReference type="InterPro" id="IPR024370">
    <property type="entry name" value="PBP_domain"/>
</dbReference>
<reference evidence="9 10" key="1">
    <citation type="submission" date="2019-11" db="EMBL/GenBank/DDBJ databases">
        <title>Comparative genomics of hydrocarbon-degrading Desulfosarcina strains.</title>
        <authorList>
            <person name="Watanabe M."/>
            <person name="Kojima H."/>
            <person name="Fukui M."/>
        </authorList>
    </citation>
    <scope>NUCLEOTIDE SEQUENCE [LARGE SCALE GENOMIC DNA]</scope>
    <source>
        <strain evidence="9 10">28bB2T</strain>
    </source>
</reference>
<dbReference type="PANTHER" id="PTHR42996">
    <property type="entry name" value="PHOSPHATE-BINDING PROTEIN PSTS"/>
    <property type="match status" value="1"/>
</dbReference>
<evidence type="ECO:0000313" key="9">
    <source>
        <dbReference type="EMBL" id="BBO82171.1"/>
    </source>
</evidence>
<evidence type="ECO:0000256" key="1">
    <source>
        <dbReference type="ARBA" id="ARBA00002841"/>
    </source>
</evidence>
<feature type="domain" description="PBP" evidence="8">
    <location>
        <begin position="36"/>
        <end position="323"/>
    </location>
</feature>
<protein>
    <recommendedName>
        <fullName evidence="6">Phosphate-binding protein</fullName>
    </recommendedName>
</protein>
<dbReference type="InterPro" id="IPR050962">
    <property type="entry name" value="Phosphate-bind_PstS"/>
</dbReference>
<name>A0A5K7ZMC0_9BACT</name>
<comment type="subunit">
    <text evidence="3">The complex is composed of two ATP-binding proteins (PstB), two transmembrane proteins (PstC and PstA) and a solute-binding protein (PstS).</text>
</comment>
<feature type="chain" id="PRO_5024449889" description="Phosphate-binding protein" evidence="7">
    <location>
        <begin position="29"/>
        <end position="353"/>
    </location>
</feature>
<dbReference type="GO" id="GO:0043190">
    <property type="term" value="C:ATP-binding cassette (ABC) transporter complex"/>
    <property type="evidence" value="ECO:0007669"/>
    <property type="project" value="InterPro"/>
</dbReference>
<dbReference type="PIRSF" id="PIRSF002756">
    <property type="entry name" value="PstS"/>
    <property type="match status" value="1"/>
</dbReference>
<dbReference type="SUPFAM" id="SSF53850">
    <property type="entry name" value="Periplasmic binding protein-like II"/>
    <property type="match status" value="1"/>
</dbReference>
<evidence type="ECO:0000256" key="5">
    <source>
        <dbReference type="ARBA" id="ARBA00022592"/>
    </source>
</evidence>
<keyword evidence="5 6" id="KW-0592">Phosphate transport</keyword>
<dbReference type="RefSeq" id="WP_155322695.1">
    <property type="nucleotide sequence ID" value="NZ_AP021876.1"/>
</dbReference>
<evidence type="ECO:0000313" key="10">
    <source>
        <dbReference type="Proteomes" id="UP000425960"/>
    </source>
</evidence>
<evidence type="ECO:0000256" key="3">
    <source>
        <dbReference type="ARBA" id="ARBA00011529"/>
    </source>
</evidence>
<proteinExistence type="inferred from homology"/>
<organism evidence="9 10">
    <name type="scientific">Desulfosarcina ovata subsp. sediminis</name>
    <dbReference type="NCBI Taxonomy" id="885957"/>
    <lineage>
        <taxon>Bacteria</taxon>
        <taxon>Pseudomonadati</taxon>
        <taxon>Thermodesulfobacteriota</taxon>
        <taxon>Desulfobacteria</taxon>
        <taxon>Desulfobacterales</taxon>
        <taxon>Desulfosarcinaceae</taxon>
        <taxon>Desulfosarcina</taxon>
    </lineage>
</organism>
<sequence>MNRRSNPLLFVLLLTVLTIIGTPPTGLAAQPAITAETADLVGAGATFPAPLYQRWIREFARASDAFTIFYDAIGSGDGIDRFMAEKVDFGASDAAMRDEQIARVARGVKLIPATAGIIALAYHLPGSGALRLSREVYSDIFLGKIRSWDDPRIQALNPDRRLPKLTIVTITRSDASGTTWAFTNHLNAVSESWRNVGPGVGKKIDWPANSMSSRYNEGVAARIKYSQGSIGYVEYGIAKRSGLSMASLENRAGDYVTPSDTSGTVTLANTSVRMPPNLRLFIPDPDGRNSYPIVTYTWLLVYRTYADPDKADKVKRFLRWGLSEGQKFAPEYGYAPLPQPVAALALDALADVR</sequence>
<evidence type="ECO:0000256" key="4">
    <source>
        <dbReference type="ARBA" id="ARBA00022448"/>
    </source>
</evidence>
<dbReference type="Pfam" id="PF12849">
    <property type="entry name" value="PBP_like_2"/>
    <property type="match status" value="1"/>
</dbReference>
<dbReference type="InterPro" id="IPR005673">
    <property type="entry name" value="ABC_phos-bd_PstS"/>
</dbReference>
<dbReference type="Gene3D" id="3.40.190.10">
    <property type="entry name" value="Periplasmic binding protein-like II"/>
    <property type="match status" value="2"/>
</dbReference>
<comment type="similarity">
    <text evidence="2 6">Belongs to the PstS family.</text>
</comment>
<dbReference type="Proteomes" id="UP000425960">
    <property type="component" value="Chromosome"/>
</dbReference>
<comment type="function">
    <text evidence="1">Part of the ABC transporter complex PstSACB involved in phosphate import.</text>
</comment>
<dbReference type="AlphaFoldDB" id="A0A5K7ZMC0"/>
<gene>
    <name evidence="9" type="ORF">DSCO28_27370</name>
</gene>
<dbReference type="KEGG" id="dov:DSCO28_27370"/>